<protein>
    <submittedName>
        <fullName evidence="7">MarR family transcriptional regulator</fullName>
    </submittedName>
</protein>
<dbReference type="OMA" id="ETDWTWI"/>
<dbReference type="Proteomes" id="UP000382540">
    <property type="component" value="Unassembled WGS sequence"/>
</dbReference>
<evidence type="ECO:0000313" key="5">
    <source>
        <dbReference type="EMBL" id="KAB0123044.1"/>
    </source>
</evidence>
<dbReference type="EMBL" id="JAWPMK010000001">
    <property type="protein sequence ID" value="MDW9351165.1"/>
    <property type="molecule type" value="Genomic_DNA"/>
</dbReference>
<reference evidence="5 18" key="7">
    <citation type="submission" date="2019-03" db="EMBL/GenBank/DDBJ databases">
        <title>Whole Genome Sequencing of Shiga-Toxin Escherichia coli Strains from Nebraska.</title>
        <authorList>
            <person name="Abdalhamid B."/>
            <person name="Mccutchen E.L."/>
            <person name="Bouska A.C."/>
            <person name="Hinrichs S.H."/>
            <person name="Iwen P.C."/>
        </authorList>
    </citation>
    <scope>NUCLEOTIDE SEQUENCE [LARGE SCALE GENOMIC DNA]</scope>
    <source>
        <strain evidence="5 18">STEC_170836</strain>
    </source>
</reference>
<proteinExistence type="predicted"/>
<evidence type="ECO:0000313" key="2">
    <source>
        <dbReference type="EMBL" id="EMM9724033.1"/>
    </source>
</evidence>
<dbReference type="Proteomes" id="UP000471360">
    <property type="component" value="Unassembled WGS sequence"/>
</dbReference>
<evidence type="ECO:0000313" key="21">
    <source>
        <dbReference type="Proteomes" id="UP000471360"/>
    </source>
</evidence>
<dbReference type="EMBL" id="SCJN01000458">
    <property type="protein sequence ID" value="RXD02766.1"/>
    <property type="molecule type" value="Genomic_DNA"/>
</dbReference>
<evidence type="ECO:0000313" key="11">
    <source>
        <dbReference type="EMBL" id="RYL78979.1"/>
    </source>
</evidence>
<reference evidence="11 17" key="6">
    <citation type="submission" date="2019-02" db="EMBL/GenBank/DDBJ databases">
        <authorList>
            <person name="Slukin P."/>
            <person name="Fursova N."/>
            <person name="Ermolenko Z."/>
            <person name="Mayskaya N."/>
            <person name="Kislichkina A."/>
            <person name="Mukhina T."/>
            <person name="Sizova A."/>
            <person name="Bogun A."/>
        </authorList>
    </citation>
    <scope>NUCLEOTIDE SEQUENCE [LARGE SCALE GENOMIC DNA]</scope>
    <source>
        <strain evidence="11">SCPM-O-B-8431</strain>
        <strain evidence="17">SCPM-O-B-8431(U15)</strain>
    </source>
</reference>
<evidence type="ECO:0000313" key="17">
    <source>
        <dbReference type="Proteomes" id="UP000291778"/>
    </source>
</evidence>
<dbReference type="EMBL" id="SERV01000018">
    <property type="protein sequence ID" value="RYL78979.1"/>
    <property type="molecule type" value="Genomic_DNA"/>
</dbReference>
<evidence type="ECO:0000313" key="12">
    <source>
        <dbReference type="EMBL" id="STP23151.1"/>
    </source>
</evidence>
<accession>A0A0D8VH62</accession>
<dbReference type="EMBL" id="JAAGYP010000016">
    <property type="protein sequence ID" value="NEN71286.1"/>
    <property type="molecule type" value="Genomic_DNA"/>
</dbReference>
<dbReference type="EMBL" id="DABDSA010000018">
    <property type="protein sequence ID" value="HAI2142767.1"/>
    <property type="molecule type" value="Genomic_DNA"/>
</dbReference>
<evidence type="ECO:0000313" key="16">
    <source>
        <dbReference type="Proteomes" id="UP000288730"/>
    </source>
</evidence>
<dbReference type="Proteomes" id="UP000852798">
    <property type="component" value="Unassembled WGS sequence"/>
</dbReference>
<evidence type="ECO:0000313" key="19">
    <source>
        <dbReference type="Proteomes" id="UP000372890"/>
    </source>
</evidence>
<dbReference type="EMBL" id="QXHA01001660">
    <property type="protein sequence ID" value="RIB38903.1"/>
    <property type="molecule type" value="Genomic_DNA"/>
</dbReference>
<reference evidence="3" key="2">
    <citation type="journal article" date="2018" name="Genome Biol.">
        <title>SKESA: strategic k-mer extension for scrupulous assemblies.</title>
        <authorList>
            <person name="Souvorov A."/>
            <person name="Agarwala R."/>
            <person name="Lipman D.J."/>
        </authorList>
    </citation>
    <scope>NUCLEOTIDE SEQUENCE</scope>
    <source>
        <strain evidence="4">489-16</strain>
        <strain evidence="3">BCW_4213</strain>
    </source>
</reference>
<reference evidence="6" key="12">
    <citation type="submission" date="2023-10" db="EMBL/GenBank/DDBJ databases">
        <title>Draft Genome Sequence of a Shiga toxin-producing Escherichia coli strain from deer meat showing an IS-element integration in the B-subunit of the Shiga toxin Stx2b gene.</title>
        <authorList>
            <person name="Projahn M."/>
            <person name="Borowiak M."/>
        </authorList>
    </citation>
    <scope>NUCLEOTIDE SEQUENCE</scope>
    <source>
        <strain evidence="6">BfR-EC-18960</strain>
    </source>
</reference>
<evidence type="ECO:0000313" key="14">
    <source>
        <dbReference type="Proteomes" id="UP000254181"/>
    </source>
</evidence>
<dbReference type="EMBL" id="ABKSHZ030000016">
    <property type="protein sequence ID" value="EMM9724033.1"/>
    <property type="molecule type" value="Genomic_DNA"/>
</dbReference>
<dbReference type="Proteomes" id="UP000471490">
    <property type="component" value="Unassembled WGS sequence"/>
</dbReference>
<dbReference type="EMBL" id="VZEL01000020">
    <property type="protein sequence ID" value="KAB0123044.1"/>
    <property type="molecule type" value="Genomic_DNA"/>
</dbReference>
<evidence type="ECO:0000313" key="8">
    <source>
        <dbReference type="EMBL" id="NEN71286.1"/>
    </source>
</evidence>
<evidence type="ECO:0000313" key="6">
    <source>
        <dbReference type="EMBL" id="MDW9351165.1"/>
    </source>
</evidence>
<reference evidence="2" key="13">
    <citation type="submission" date="2024-02" db="EMBL/GenBank/DDBJ databases">
        <authorList>
            <consortium name="Clinical and Environmental Microbiology Branch: Whole genome sequencing antimicrobial resistance pathogens in the healthcare setting"/>
        </authorList>
    </citation>
    <scope>NUCLEOTIDE SEQUENCE</scope>
    <source>
        <strain evidence="2">2023QG-00028</strain>
    </source>
</reference>
<dbReference type="Proteomes" id="UP000372890">
    <property type="component" value="Unassembled WGS sequence"/>
</dbReference>
<organism evidence="7 22">
    <name type="scientific">Escherichia coli</name>
    <dbReference type="NCBI Taxonomy" id="562"/>
    <lineage>
        <taxon>Bacteria</taxon>
        <taxon>Pseudomonadati</taxon>
        <taxon>Pseudomonadota</taxon>
        <taxon>Gammaproteobacteria</taxon>
        <taxon>Enterobacterales</taxon>
        <taxon>Enterobacteriaceae</taxon>
        <taxon>Escherichia</taxon>
    </lineage>
</organism>
<gene>
    <name evidence="9" type="ORF">D3C88_26720</name>
    <name evidence="1" type="ORF">D9J61_22350</name>
    <name evidence="10" type="ORF">EPS76_26965</name>
    <name evidence="11" type="ORF">EWK56_22645</name>
    <name evidence="5" type="ORF">F7F11_18330</name>
    <name evidence="7" type="ORF">FPI65_23495</name>
    <name evidence="8" type="ORF">G3W53_14140</name>
    <name evidence="3" type="ORF">HI055_003126</name>
    <name evidence="4" type="ORF">IFC14_003832</name>
    <name evidence="13" type="ORF">NCTC9001_03526</name>
    <name evidence="12" type="ORF">NCTC9075_06682</name>
    <name evidence="2" type="ORF">PWL68_004219</name>
    <name evidence="6" type="ORF">R8G00_16490</name>
</gene>
<evidence type="ECO:0000313" key="13">
    <source>
        <dbReference type="EMBL" id="VFS29873.1"/>
    </source>
</evidence>
<evidence type="ECO:0000313" key="18">
    <source>
        <dbReference type="Proteomes" id="UP000327073"/>
    </source>
</evidence>
<dbReference type="EMBL" id="DABUHV010000024">
    <property type="protein sequence ID" value="HAN4355341.1"/>
    <property type="molecule type" value="Genomic_DNA"/>
</dbReference>
<dbReference type="Proteomes" id="UP000859822">
    <property type="component" value="Unassembled WGS sequence"/>
</dbReference>
<reference evidence="10 16" key="5">
    <citation type="submission" date="2019-01" db="EMBL/GenBank/DDBJ databases">
        <title>Genomic analysis of febrile catheter-associated UTI E. coli isolates.</title>
        <authorList>
            <person name="Potter R."/>
            <person name="Zou Z."/>
            <person name="Henderson J."/>
            <person name="Dantas G."/>
        </authorList>
    </citation>
    <scope>NUCLEOTIDE SEQUENCE [LARGE SCALE GENOMIC DNA]</scope>
    <source>
        <strain evidence="10 16">29_CAASB</strain>
    </source>
</reference>
<reference evidence="1 20" key="4">
    <citation type="submission" date="2018-10" db="EMBL/GenBank/DDBJ databases">
        <authorList>
            <consortium name="NARMS: The National Antimicrobial Resistance Monitoring System"/>
        </authorList>
    </citation>
    <scope>NUCLEOTIDE SEQUENCE [LARGE SCALE GENOMIC DNA]</scope>
    <source>
        <strain evidence="1 20">CVM N17EC1330</strain>
    </source>
</reference>
<name>A0A0D8VH62_ECOLX</name>
<evidence type="ECO:0000313" key="3">
    <source>
        <dbReference type="EMBL" id="HAI2142767.1"/>
    </source>
</evidence>
<evidence type="ECO:0000313" key="1">
    <source>
        <dbReference type="EMBL" id="EAC1534735.1"/>
    </source>
</evidence>
<dbReference type="Proteomes" id="UP000284508">
    <property type="component" value="Unassembled WGS sequence"/>
</dbReference>
<evidence type="ECO:0000313" key="10">
    <source>
        <dbReference type="EMBL" id="RXD02766.1"/>
    </source>
</evidence>
<reference evidence="13 19" key="8">
    <citation type="submission" date="2019-03" db="EMBL/GenBank/DDBJ databases">
        <authorList>
            <consortium name="Pathogen Informatics"/>
        </authorList>
    </citation>
    <scope>NUCLEOTIDE SEQUENCE [LARGE SCALE GENOMIC DNA]</scope>
    <source>
        <strain evidence="13 19">NCTC9001</strain>
    </source>
</reference>
<dbReference type="EMBL" id="AAAGZE010000084">
    <property type="protein sequence ID" value="EAC1534735.1"/>
    <property type="molecule type" value="Genomic_DNA"/>
</dbReference>
<evidence type="ECO:0000313" key="22">
    <source>
        <dbReference type="Proteomes" id="UP000471490"/>
    </source>
</evidence>
<dbReference type="EMBL" id="UGEM01000004">
    <property type="protein sequence ID" value="STP23151.1"/>
    <property type="molecule type" value="Genomic_DNA"/>
</dbReference>
<dbReference type="EMBL" id="VLTB01000380">
    <property type="protein sequence ID" value="NDR94171.1"/>
    <property type="molecule type" value="Genomic_DNA"/>
</dbReference>
<evidence type="ECO:0000313" key="20">
    <source>
        <dbReference type="Proteomes" id="UP000382540"/>
    </source>
</evidence>
<reference evidence="12 14" key="3">
    <citation type="submission" date="2018-06" db="EMBL/GenBank/DDBJ databases">
        <authorList>
            <consortium name="Pathogen Informatics"/>
            <person name="Doyle S."/>
        </authorList>
    </citation>
    <scope>NUCLEOTIDE SEQUENCE [LARGE SCALE GENOMIC DNA]</scope>
    <source>
        <strain evidence="12 14">NCTC9075</strain>
    </source>
</reference>
<dbReference type="RefSeq" id="WP_000156431.1">
    <property type="nucleotide sequence ID" value="NZ_AP021963.1"/>
</dbReference>
<dbReference type="EMBL" id="CAADIS010000005">
    <property type="protein sequence ID" value="VFS29873.1"/>
    <property type="molecule type" value="Genomic_DNA"/>
</dbReference>
<dbReference type="AlphaFoldDB" id="A0A0D8VH62"/>
<evidence type="ECO:0000313" key="9">
    <source>
        <dbReference type="EMBL" id="RIB38903.1"/>
    </source>
</evidence>
<dbReference type="Proteomes" id="UP000327073">
    <property type="component" value="Unassembled WGS sequence"/>
</dbReference>
<dbReference type="Proteomes" id="UP000291778">
    <property type="component" value="Unassembled WGS sequence"/>
</dbReference>
<reference evidence="4" key="11">
    <citation type="submission" date="2020-09" db="EMBL/GenBank/DDBJ databases">
        <authorList>
            <consortium name="NCBI Pathogen Detection Project"/>
        </authorList>
    </citation>
    <scope>NUCLEOTIDE SEQUENCE</scope>
    <source>
        <strain evidence="4">489-16</strain>
        <strain evidence="3">BCW_4213</strain>
    </source>
</reference>
<reference evidence="8 21" key="10">
    <citation type="submission" date="2020-02" db="EMBL/GenBank/DDBJ databases">
        <authorList>
            <person name="Subbiah M."/>
            <person name="Call D."/>
        </authorList>
    </citation>
    <scope>NUCLEOTIDE SEQUENCE [LARGE SCALE GENOMIC DNA]</scope>
    <source>
        <strain evidence="8 21">8375wB1</strain>
    </source>
</reference>
<reference evidence="7 22" key="9">
    <citation type="journal article" date="2020" name="Int. J. Nanomedicine">
        <title>Consequences Of Long-Term Bacteria's Exposure To Silver Nanoformulations With Different PhysicoChemical Properties.</title>
        <authorList>
            <person name="Kedziora A."/>
            <person name="Wernecki M."/>
            <person name="Korzekwa K."/>
            <person name="Speruda M."/>
            <person name="Gerasymchuk Y."/>
            <person name="Lukowiak A."/>
            <person name="Bugla-Ploskonska G."/>
        </authorList>
    </citation>
    <scope>NUCLEOTIDE SEQUENCE [LARGE SCALE GENOMIC DNA]</scope>
    <source>
        <strain evidence="7 22">ATCC 11230</strain>
    </source>
</reference>
<sequence length="85" mass="9675">MTITIVEFNVLKVMAEKDIDWSWMVLDRTLAIRNIPGFGNVANIVTKLVNHGLVDIVNGEGNSKPRYRVSQYGLNLIKEQQDNLF</sequence>
<evidence type="ECO:0000313" key="4">
    <source>
        <dbReference type="EMBL" id="HAN4355341.1"/>
    </source>
</evidence>
<evidence type="ECO:0000313" key="15">
    <source>
        <dbReference type="Proteomes" id="UP000284508"/>
    </source>
</evidence>
<evidence type="ECO:0000313" key="7">
    <source>
        <dbReference type="EMBL" id="NDR94171.1"/>
    </source>
</evidence>
<dbReference type="Proteomes" id="UP000288730">
    <property type="component" value="Unassembled WGS sequence"/>
</dbReference>
<reference evidence="9 15" key="1">
    <citation type="journal article" date="2018" name="BMC Microbiol.">
        <title>Genome sequencing of strains of the most prevalent clonal group of O1:K1:H7 Escherichia coli that causes neonatal meningitis in France.</title>
        <authorList>
            <person name="Geslain G."/>
            <person name="Birgy A."/>
            <person name="Adiba S."/>
            <person name="Magnan M."/>
            <person name="Courroux C."/>
            <person name="Levy C."/>
            <person name="Cohen R."/>
            <person name="Bidet P."/>
            <person name="Bonacorsi S."/>
        </authorList>
    </citation>
    <scope>NUCLEOTIDE SEQUENCE [LARGE SCALE GENOMIC DNA]</scope>
    <source>
        <strain evidence="9 15">S308</strain>
    </source>
</reference>
<dbReference type="Proteomes" id="UP001271591">
    <property type="component" value="Unassembled WGS sequence"/>
</dbReference>
<dbReference type="Proteomes" id="UP000254181">
    <property type="component" value="Unassembled WGS sequence"/>
</dbReference>